<keyword evidence="1" id="KW-1185">Reference proteome</keyword>
<reference evidence="2" key="1">
    <citation type="submission" date="2022-11" db="UniProtKB">
        <authorList>
            <consortium name="WormBaseParasite"/>
        </authorList>
    </citation>
    <scope>IDENTIFICATION</scope>
</reference>
<evidence type="ECO:0000313" key="2">
    <source>
        <dbReference type="WBParaSite" id="ACRNAN_scaffold11473.g11909.t1"/>
    </source>
</evidence>
<sequence>MSAANETWCENRYVNIFFPHDPMEPPKLLIVYRRDDALAFRLEKIFYPVENITVLTKILKADLEPSYFRLNFEGNLVGVLYDSHSHQLYLLVQPAYLADHQPLMNCEVFNVDMNGKKIVKSHEFKVDEVFLNSQWSSDPYNQKAFKFPRIWCEMQ</sequence>
<evidence type="ECO:0000313" key="1">
    <source>
        <dbReference type="Proteomes" id="UP000887540"/>
    </source>
</evidence>
<dbReference type="AlphaFoldDB" id="A0A914CK39"/>
<name>A0A914CK39_9BILA</name>
<dbReference type="WBParaSite" id="ACRNAN_scaffold11473.g11909.t1">
    <property type="protein sequence ID" value="ACRNAN_scaffold11473.g11909.t1"/>
    <property type="gene ID" value="ACRNAN_scaffold11473.g11909"/>
</dbReference>
<dbReference type="Proteomes" id="UP000887540">
    <property type="component" value="Unplaced"/>
</dbReference>
<accession>A0A914CK39</accession>
<protein>
    <submittedName>
        <fullName evidence="2">Uncharacterized protein</fullName>
    </submittedName>
</protein>
<organism evidence="1 2">
    <name type="scientific">Acrobeloides nanus</name>
    <dbReference type="NCBI Taxonomy" id="290746"/>
    <lineage>
        <taxon>Eukaryota</taxon>
        <taxon>Metazoa</taxon>
        <taxon>Ecdysozoa</taxon>
        <taxon>Nematoda</taxon>
        <taxon>Chromadorea</taxon>
        <taxon>Rhabditida</taxon>
        <taxon>Tylenchina</taxon>
        <taxon>Cephalobomorpha</taxon>
        <taxon>Cephaloboidea</taxon>
        <taxon>Cephalobidae</taxon>
        <taxon>Acrobeloides</taxon>
    </lineage>
</organism>
<proteinExistence type="predicted"/>